<comment type="caution">
    <text evidence="2">The sequence shown here is derived from an EMBL/GenBank/DDBJ whole genome shotgun (WGS) entry which is preliminary data.</text>
</comment>
<reference evidence="2" key="1">
    <citation type="submission" date="2023-06" db="EMBL/GenBank/DDBJ databases">
        <authorList>
            <consortium name="Lawrence Berkeley National Laboratory"/>
            <person name="Ahrendt S."/>
            <person name="Sahu N."/>
            <person name="Indic B."/>
            <person name="Wong-Bajracharya J."/>
            <person name="Merenyi Z."/>
            <person name="Ke H.-M."/>
            <person name="Monk M."/>
            <person name="Kocsube S."/>
            <person name="Drula E."/>
            <person name="Lipzen A."/>
            <person name="Balint B."/>
            <person name="Henrissat B."/>
            <person name="Andreopoulos B."/>
            <person name="Martin F.M."/>
            <person name="Harder C.B."/>
            <person name="Rigling D."/>
            <person name="Ford K.L."/>
            <person name="Foster G.D."/>
            <person name="Pangilinan J."/>
            <person name="Papanicolaou A."/>
            <person name="Barry K."/>
            <person name="LaButti K."/>
            <person name="Viragh M."/>
            <person name="Koriabine M."/>
            <person name="Yan M."/>
            <person name="Riley R."/>
            <person name="Champramary S."/>
            <person name="Plett K.L."/>
            <person name="Tsai I.J."/>
            <person name="Slot J."/>
            <person name="Sipos G."/>
            <person name="Plett J."/>
            <person name="Nagy L.G."/>
            <person name="Grigoriev I.V."/>
        </authorList>
    </citation>
    <scope>NUCLEOTIDE SEQUENCE</scope>
    <source>
        <strain evidence="2">FPL87.14</strain>
    </source>
</reference>
<evidence type="ECO:0000313" key="2">
    <source>
        <dbReference type="EMBL" id="KAK0433457.1"/>
    </source>
</evidence>
<protein>
    <recommendedName>
        <fullName evidence="1">Fungal-type protein kinase domain-containing protein</fullName>
    </recommendedName>
</protein>
<sequence length="622" mass="71389">MAWETGHLLLIPFLQQFLPIISQEQFTILKALDTNDFQIQLARMTYTLPNLGLLSAEVVTEPDWPVSGLSYFNDIAQELQIHALDNLHTINLTMESSYEDLQCDANWKQYLRIQCRDTYTVLASSLHNIASALKITNSYHSRGTREYQDPFLQRCLLLMKQSAYHVRCFLACHGHQHQWSSCFLISSNYCRLQRRLHGVRQRFLQSKFMVLDSDATDAVEAFRSLACLTRTRAGIDPSRFKQYFKLPGRLGVYEIVGRISRMYKVVKVKPKVACKLDLEHYDWCTTDQADVDWISLAYQDIKELGINPFSTLIMKDSWLIKDKAAAEVAYEVKDCLGAPITTRRLSSASFGKDSIDRVLHREIIKTEGKDLREAATVQILLKAILHAMLGLYSVYLNGWIHRDVNISSVILLAQPEMRCVDNLLCLTPERRQLLGKCIGMLVDDNQGIEEAILFDTTKEVSEPGTPGTLTFMSSRLLQALVLQTRTMVTAIDDLESFIWVLCWAVFEICLKHRKLNPLEQLFRDDLHRPSDIARMIKEKSVYGFSLQRTRFPLGQSLTSIAPLVEKWCNLAATYRERVTCILSNTSSDTHRALNALCKEAFREYLDEGFRALDKLECQKIDW</sequence>
<name>A0AA39MGH7_9AGAR</name>
<feature type="domain" description="Fungal-type protein kinase" evidence="1">
    <location>
        <begin position="347"/>
        <end position="504"/>
    </location>
</feature>
<keyword evidence="3" id="KW-1185">Reference proteome</keyword>
<organism evidence="2 3">
    <name type="scientific">Armillaria borealis</name>
    <dbReference type="NCBI Taxonomy" id="47425"/>
    <lineage>
        <taxon>Eukaryota</taxon>
        <taxon>Fungi</taxon>
        <taxon>Dikarya</taxon>
        <taxon>Basidiomycota</taxon>
        <taxon>Agaricomycotina</taxon>
        <taxon>Agaricomycetes</taxon>
        <taxon>Agaricomycetidae</taxon>
        <taxon>Agaricales</taxon>
        <taxon>Marasmiineae</taxon>
        <taxon>Physalacriaceae</taxon>
        <taxon>Armillaria</taxon>
    </lineage>
</organism>
<dbReference type="InterPro" id="IPR040976">
    <property type="entry name" value="Pkinase_fungal"/>
</dbReference>
<evidence type="ECO:0000313" key="3">
    <source>
        <dbReference type="Proteomes" id="UP001175226"/>
    </source>
</evidence>
<evidence type="ECO:0000259" key="1">
    <source>
        <dbReference type="Pfam" id="PF17667"/>
    </source>
</evidence>
<dbReference type="EMBL" id="JAUEPT010000081">
    <property type="protein sequence ID" value="KAK0433457.1"/>
    <property type="molecule type" value="Genomic_DNA"/>
</dbReference>
<dbReference type="Proteomes" id="UP001175226">
    <property type="component" value="Unassembled WGS sequence"/>
</dbReference>
<accession>A0AA39MGH7</accession>
<proteinExistence type="predicted"/>
<gene>
    <name evidence="2" type="ORF">EV421DRAFT_2040205</name>
</gene>
<dbReference type="Pfam" id="PF17667">
    <property type="entry name" value="Pkinase_fungal"/>
    <property type="match status" value="1"/>
</dbReference>
<dbReference type="AlphaFoldDB" id="A0AA39MGH7"/>